<comment type="caution">
    <text evidence="2">The sequence shown here is derived from an EMBL/GenBank/DDBJ whole genome shotgun (WGS) entry which is preliminary data.</text>
</comment>
<gene>
    <name evidence="2" type="ORF">GDO81_018671</name>
</gene>
<keyword evidence="1" id="KW-0472">Membrane</keyword>
<keyword evidence="1" id="KW-1133">Transmembrane helix</keyword>
<protein>
    <submittedName>
        <fullName evidence="2">Uncharacterized protein</fullName>
    </submittedName>
</protein>
<feature type="transmembrane region" description="Helical" evidence="1">
    <location>
        <begin position="29"/>
        <end position="50"/>
    </location>
</feature>
<name>A0AAV6ZK21_ENGPU</name>
<evidence type="ECO:0000313" key="2">
    <source>
        <dbReference type="EMBL" id="KAG8546548.1"/>
    </source>
</evidence>
<keyword evidence="3" id="KW-1185">Reference proteome</keyword>
<accession>A0AAV6ZK21</accession>
<dbReference type="EMBL" id="WNYA01001035">
    <property type="protein sequence ID" value="KAG8546548.1"/>
    <property type="molecule type" value="Genomic_DNA"/>
</dbReference>
<keyword evidence="1" id="KW-0812">Transmembrane</keyword>
<evidence type="ECO:0000313" key="3">
    <source>
        <dbReference type="Proteomes" id="UP000824782"/>
    </source>
</evidence>
<dbReference type="AlphaFoldDB" id="A0AAV6ZK21"/>
<proteinExistence type="predicted"/>
<evidence type="ECO:0000256" key="1">
    <source>
        <dbReference type="SAM" id="Phobius"/>
    </source>
</evidence>
<organism evidence="2 3">
    <name type="scientific">Engystomops pustulosus</name>
    <name type="common">Tungara frog</name>
    <name type="synonym">Physalaemus pustulosus</name>
    <dbReference type="NCBI Taxonomy" id="76066"/>
    <lineage>
        <taxon>Eukaryota</taxon>
        <taxon>Metazoa</taxon>
        <taxon>Chordata</taxon>
        <taxon>Craniata</taxon>
        <taxon>Vertebrata</taxon>
        <taxon>Euteleostomi</taxon>
        <taxon>Amphibia</taxon>
        <taxon>Batrachia</taxon>
        <taxon>Anura</taxon>
        <taxon>Neobatrachia</taxon>
        <taxon>Hyloidea</taxon>
        <taxon>Leptodactylidae</taxon>
        <taxon>Leiuperinae</taxon>
        <taxon>Engystomops</taxon>
    </lineage>
</organism>
<reference evidence="2" key="1">
    <citation type="thesis" date="2020" institute="ProQuest LLC" country="789 East Eisenhower Parkway, Ann Arbor, MI, USA">
        <title>Comparative Genomics and Chromosome Evolution.</title>
        <authorList>
            <person name="Mudd A.B."/>
        </authorList>
    </citation>
    <scope>NUCLEOTIDE SEQUENCE</scope>
    <source>
        <strain evidence="2">237g6f4</strain>
        <tissue evidence="2">Blood</tissue>
    </source>
</reference>
<sequence length="71" mass="8231">MHIDLRSHWQVNKYSCYCYKLKPNLGAGVHVSLMMGQSLFCYTAFAVWLLEGDNPCQFYHKFLANFSVPLP</sequence>
<dbReference type="Proteomes" id="UP000824782">
    <property type="component" value="Unassembled WGS sequence"/>
</dbReference>